<dbReference type="OrthoDB" id="9806726at2"/>
<reference evidence="6 7" key="1">
    <citation type="submission" date="2019-05" db="EMBL/GenBank/DDBJ databases">
        <title>Complete genome sequencing of Anaerostipes rhamnosivorans.</title>
        <authorList>
            <person name="Bui T.P.N."/>
            <person name="de Vos W.M."/>
        </authorList>
    </citation>
    <scope>NUCLEOTIDE SEQUENCE [LARGE SCALE GENOMIC DNA]</scope>
    <source>
        <strain evidence="6 7">1y2</strain>
    </source>
</reference>
<dbReference type="InterPro" id="IPR050153">
    <property type="entry name" value="Metal_Ion_Import_ABC"/>
</dbReference>
<dbReference type="PROSITE" id="PS50893">
    <property type="entry name" value="ABC_TRANSPORTER_2"/>
    <property type="match status" value="1"/>
</dbReference>
<evidence type="ECO:0000313" key="7">
    <source>
        <dbReference type="Proteomes" id="UP000298653"/>
    </source>
</evidence>
<evidence type="ECO:0000313" key="6">
    <source>
        <dbReference type="EMBL" id="QCP35253.1"/>
    </source>
</evidence>
<dbReference type="EMBL" id="CP040058">
    <property type="protein sequence ID" value="QCP35253.1"/>
    <property type="molecule type" value="Genomic_DNA"/>
</dbReference>
<comment type="similarity">
    <text evidence="1">Belongs to the ABC transporter superfamily.</text>
</comment>
<evidence type="ECO:0000259" key="5">
    <source>
        <dbReference type="PROSITE" id="PS50893"/>
    </source>
</evidence>
<accession>A0A4P8IGZ8</accession>
<dbReference type="PANTHER" id="PTHR42734">
    <property type="entry name" value="METAL TRANSPORT SYSTEM ATP-BINDING PROTEIN TM_0124-RELATED"/>
    <property type="match status" value="1"/>
</dbReference>
<keyword evidence="7" id="KW-1185">Reference proteome</keyword>
<sequence>MSSIITCSHVDLGYDGHVIVKDLNMDIERGSYISVIGQNGSGKSTFIKTLLGLVRPVSGKIHKNLPANGIGYLPQQTEMQRNFPATAMEVVLSGFLSQKKYRPFYTKKERFTALGQLKKLGILDLSKTCYRELSGGQQQRVLLARALCASGHLLVLDEPVTGLDPAAAKELYRLLKKLNEEDGMAVLMVSHDLSNALKDADHILHIGHEDYFFGTKESYRESEYYQKISGGAVHGIN</sequence>
<dbReference type="Gene3D" id="3.40.50.300">
    <property type="entry name" value="P-loop containing nucleotide triphosphate hydrolases"/>
    <property type="match status" value="1"/>
</dbReference>
<dbReference type="PROSITE" id="PS00211">
    <property type="entry name" value="ABC_TRANSPORTER_1"/>
    <property type="match status" value="1"/>
</dbReference>
<dbReference type="Pfam" id="PF00005">
    <property type="entry name" value="ABC_tran"/>
    <property type="match status" value="1"/>
</dbReference>
<evidence type="ECO:0000256" key="4">
    <source>
        <dbReference type="ARBA" id="ARBA00022840"/>
    </source>
</evidence>
<organism evidence="6 7">
    <name type="scientific">Anaerostipes rhamnosivorans</name>
    <dbReference type="NCBI Taxonomy" id="1229621"/>
    <lineage>
        <taxon>Bacteria</taxon>
        <taxon>Bacillati</taxon>
        <taxon>Bacillota</taxon>
        <taxon>Clostridia</taxon>
        <taxon>Lachnospirales</taxon>
        <taxon>Lachnospiraceae</taxon>
        <taxon>Anaerostipes</taxon>
    </lineage>
</organism>
<dbReference type="Proteomes" id="UP000298653">
    <property type="component" value="Chromosome"/>
</dbReference>
<feature type="domain" description="ABC transporter" evidence="5">
    <location>
        <begin position="5"/>
        <end position="233"/>
    </location>
</feature>
<dbReference type="AlphaFoldDB" id="A0A4P8IGZ8"/>
<dbReference type="GO" id="GO:0005524">
    <property type="term" value="F:ATP binding"/>
    <property type="evidence" value="ECO:0007669"/>
    <property type="project" value="UniProtKB-KW"/>
</dbReference>
<evidence type="ECO:0000256" key="3">
    <source>
        <dbReference type="ARBA" id="ARBA00022741"/>
    </source>
</evidence>
<dbReference type="KEGG" id="arf:AR1Y2_1799"/>
<dbReference type="InterPro" id="IPR003439">
    <property type="entry name" value="ABC_transporter-like_ATP-bd"/>
</dbReference>
<evidence type="ECO:0000256" key="2">
    <source>
        <dbReference type="ARBA" id="ARBA00022448"/>
    </source>
</evidence>
<dbReference type="InterPro" id="IPR003593">
    <property type="entry name" value="AAA+_ATPase"/>
</dbReference>
<dbReference type="SUPFAM" id="SSF52540">
    <property type="entry name" value="P-loop containing nucleoside triphosphate hydrolases"/>
    <property type="match status" value="1"/>
</dbReference>
<keyword evidence="4 6" id="KW-0067">ATP-binding</keyword>
<name>A0A4P8IGZ8_9FIRM</name>
<dbReference type="InterPro" id="IPR027417">
    <property type="entry name" value="P-loop_NTPase"/>
</dbReference>
<dbReference type="PANTHER" id="PTHR42734:SF17">
    <property type="entry name" value="METAL TRANSPORT SYSTEM ATP-BINDING PROTEIN TM_0124-RELATED"/>
    <property type="match status" value="1"/>
</dbReference>
<dbReference type="GO" id="GO:0016887">
    <property type="term" value="F:ATP hydrolysis activity"/>
    <property type="evidence" value="ECO:0007669"/>
    <property type="project" value="InterPro"/>
</dbReference>
<proteinExistence type="inferred from homology"/>
<dbReference type="RefSeq" id="WP_137328661.1">
    <property type="nucleotide sequence ID" value="NZ_CP040058.1"/>
</dbReference>
<keyword evidence="2" id="KW-0813">Transport</keyword>
<gene>
    <name evidence="6" type="ORF">AR1Y2_1799</name>
</gene>
<dbReference type="SMART" id="SM00382">
    <property type="entry name" value="AAA"/>
    <property type="match status" value="1"/>
</dbReference>
<dbReference type="InterPro" id="IPR017871">
    <property type="entry name" value="ABC_transporter-like_CS"/>
</dbReference>
<protein>
    <submittedName>
        <fullName evidence="6">Zinc ABC transporter, ATP-binding protein ZnuC</fullName>
    </submittedName>
</protein>
<evidence type="ECO:0000256" key="1">
    <source>
        <dbReference type="ARBA" id="ARBA00005417"/>
    </source>
</evidence>
<keyword evidence="3" id="KW-0547">Nucleotide-binding</keyword>